<comment type="caution">
    <text evidence="3">The sequence shown here is derived from an EMBL/GenBank/DDBJ whole genome shotgun (WGS) entry which is preliminary data.</text>
</comment>
<dbReference type="Proteomes" id="UP000297998">
    <property type="component" value="Unassembled WGS sequence"/>
</dbReference>
<organism evidence="3 4">
    <name type="scientific">Empedobacter tilapiae</name>
    <dbReference type="NCBI Taxonomy" id="2491114"/>
    <lineage>
        <taxon>Bacteria</taxon>
        <taxon>Pseudomonadati</taxon>
        <taxon>Bacteroidota</taxon>
        <taxon>Flavobacteriia</taxon>
        <taxon>Flavobacteriales</taxon>
        <taxon>Weeksellaceae</taxon>
        <taxon>Empedobacter</taxon>
    </lineage>
</organism>
<gene>
    <name evidence="3" type="ORF">E4J94_16415</name>
</gene>
<accession>A0A4Z1AY59</accession>
<evidence type="ECO:0000256" key="1">
    <source>
        <dbReference type="SAM" id="Coils"/>
    </source>
</evidence>
<dbReference type="AlphaFoldDB" id="A0A4Z1AY59"/>
<keyword evidence="2" id="KW-0732">Signal</keyword>
<dbReference type="EMBL" id="SRPE01000015">
    <property type="protein sequence ID" value="TGN22256.1"/>
    <property type="molecule type" value="Genomic_DNA"/>
</dbReference>
<dbReference type="RefSeq" id="WP_135836871.1">
    <property type="nucleotide sequence ID" value="NZ_CAUQWU010000015.1"/>
</dbReference>
<dbReference type="OrthoDB" id="1431327at2"/>
<name>A0A4Z1AY59_9FLAO</name>
<sequence>MKILLLAISTFITSVYVNAQSDEGLFEVEYEMNGQELKSFAFSTDNCAQNLIVKSWENWISNKEGSFGFLKKHEANNVKFKNSQDVYKSVISLVDEENGKTTVINTLTDQNGMTFNSNSAEFDKIYIQLKDLAIKTKQGCVRNELRLANENMIRLTKENADAQFKKGTSIKSYLKDNNTLLKLENKKQTLGDKLDLVVNQLERETEDKVIDGLMKKKLKTENTLKAIEDQVVKLNGKIQIAEENDKVLDTKINQLTSQIQQQRSMTENLKKKYSSIAR</sequence>
<evidence type="ECO:0000313" key="4">
    <source>
        <dbReference type="Proteomes" id="UP000297998"/>
    </source>
</evidence>
<feature type="chain" id="PRO_5021482193" evidence="2">
    <location>
        <begin position="20"/>
        <end position="278"/>
    </location>
</feature>
<reference evidence="3 4" key="1">
    <citation type="submission" date="2019-03" db="EMBL/GenBank/DDBJ databases">
        <title>Empedobacter tilapiae sp. nov., isolated from an intestine of Nile tilapia Oreochromis niloticus.</title>
        <authorList>
            <person name="Kim Y.-O."/>
            <person name="Yoon J.-H."/>
        </authorList>
    </citation>
    <scope>NUCLEOTIDE SEQUENCE [LARGE SCALE GENOMIC DNA]</scope>
    <source>
        <strain evidence="3 4">MRS2</strain>
    </source>
</reference>
<evidence type="ECO:0000313" key="3">
    <source>
        <dbReference type="EMBL" id="TGN22256.1"/>
    </source>
</evidence>
<proteinExistence type="predicted"/>
<keyword evidence="1" id="KW-0175">Coiled coil</keyword>
<protein>
    <submittedName>
        <fullName evidence="3">Uncharacterized protein</fullName>
    </submittedName>
</protein>
<keyword evidence="4" id="KW-1185">Reference proteome</keyword>
<feature type="coiled-coil region" evidence="1">
    <location>
        <begin position="210"/>
        <end position="272"/>
    </location>
</feature>
<evidence type="ECO:0000256" key="2">
    <source>
        <dbReference type="SAM" id="SignalP"/>
    </source>
</evidence>
<feature type="signal peptide" evidence="2">
    <location>
        <begin position="1"/>
        <end position="19"/>
    </location>
</feature>